<dbReference type="SUPFAM" id="SSF52151">
    <property type="entry name" value="FabD/lysophospholipase-like"/>
    <property type="match status" value="1"/>
</dbReference>
<feature type="transmembrane region" description="Helical" evidence="3">
    <location>
        <begin position="65"/>
        <end position="86"/>
    </location>
</feature>
<comment type="caution">
    <text evidence="5">The sequence shown here is derived from an EMBL/GenBank/DDBJ whole genome shotgun (WGS) entry which is preliminary data.</text>
</comment>
<feature type="transmembrane region" description="Helical" evidence="3">
    <location>
        <begin position="140"/>
        <end position="159"/>
    </location>
</feature>
<dbReference type="Pfam" id="PF01734">
    <property type="entry name" value="Patatin"/>
    <property type="match status" value="1"/>
</dbReference>
<keyword evidence="1" id="KW-0443">Lipid metabolism</keyword>
<dbReference type="InterPro" id="IPR016035">
    <property type="entry name" value="Acyl_Trfase/lysoPLipase"/>
</dbReference>
<dbReference type="Proteomes" id="UP001207654">
    <property type="component" value="Unassembled WGS sequence"/>
</dbReference>
<sequence>MRRLWYWCGLYWKGETFQPLRPLLEWLWRYPFLLLFLVVPLVAVWGGLAALGLPNLFLHEEWKKALLAGLASGLLFGNICFIGYLLDADDAWALARAKRLNGKERAPPPITWYFFHTWTYPVLGLTLTAPALFKNPWRPAFAGGVLLAAIIVLGCTRYLDRHGERIRSQDLLDRYVFSRLTRFHPELDDPLHKKLHTFQMLLFALLVLAYVLAAVLGPRELGPWLPPATVVCIALGIAASIYGAIRFFFQERFPGALLLAITVFLVFMKGCTDEAIYEELKLDSAPPYDDNQLADPGRAELLDDDAALAAWLQRMRAQPPPDAPAWPEMRPETQPETLLTASERDQCPAGPRPKLMLITTSGGGIRAALWTALVLTRLQREIPGFYRYVRLISGASGGMVGAGAWVAGLTEQGPTDEAAANLPYGIQQDSLSPVTLTLLLPGPEGRERAMEDAWITHTNGLLARTFLDLRPGEAEGWRPSLVYSPMIVEDGRRLLVSNLALSSLMTADVNTLGSKKLTTPLSLSGVNLFRLFPGKQKALKVATAARMSASFPYVSPAAWLPTQPRVRVVDAGYYDNYGVDVAAHWLHQHLTWLRRCTSGVLVLQIRDQLNDVQRTRLALTEPSAVVTWLAGLTSPPEAILSAREASMSFRNDEMLEFLNGDFNHDRPCFFTTIAFELRENAPLSWVLTRKEAQDMHNEVADTPISDRVELVRKWLSTGAGPQTPQTVWETPLCPSEKPQNEPLAAP</sequence>
<keyword evidence="3" id="KW-1133">Transmembrane helix</keyword>
<proteinExistence type="predicted"/>
<evidence type="ECO:0000256" key="3">
    <source>
        <dbReference type="SAM" id="Phobius"/>
    </source>
</evidence>
<protein>
    <submittedName>
        <fullName evidence="5">Patatin-like phospholipase family protein</fullName>
    </submittedName>
</protein>
<keyword evidence="6" id="KW-1185">Reference proteome</keyword>
<organism evidence="5 6">
    <name type="scientific">Archangium lansingense</name>
    <dbReference type="NCBI Taxonomy" id="2995310"/>
    <lineage>
        <taxon>Bacteria</taxon>
        <taxon>Pseudomonadati</taxon>
        <taxon>Myxococcota</taxon>
        <taxon>Myxococcia</taxon>
        <taxon>Myxococcales</taxon>
        <taxon>Cystobacterineae</taxon>
        <taxon>Archangiaceae</taxon>
        <taxon>Archangium</taxon>
    </lineage>
</organism>
<keyword evidence="3" id="KW-0812">Transmembrane</keyword>
<evidence type="ECO:0000256" key="1">
    <source>
        <dbReference type="ARBA" id="ARBA00023098"/>
    </source>
</evidence>
<evidence type="ECO:0000313" key="5">
    <source>
        <dbReference type="EMBL" id="MCY1073592.1"/>
    </source>
</evidence>
<feature type="domain" description="PNPLA" evidence="4">
    <location>
        <begin position="361"/>
        <end position="582"/>
    </location>
</feature>
<keyword evidence="3" id="KW-0472">Membrane</keyword>
<dbReference type="Gene3D" id="3.40.1090.10">
    <property type="entry name" value="Cytosolic phospholipase A2 catalytic domain"/>
    <property type="match status" value="1"/>
</dbReference>
<dbReference type="RefSeq" id="WP_267532592.1">
    <property type="nucleotide sequence ID" value="NZ_JAPNKA010000001.1"/>
</dbReference>
<reference evidence="5 6" key="1">
    <citation type="submission" date="2022-11" db="EMBL/GenBank/DDBJ databases">
        <title>Minimal conservation of predation-associated metabolite biosynthetic gene clusters underscores biosynthetic potential of Myxococcota including descriptions for ten novel species: Archangium lansinium sp. nov., Myxococcus landrumus sp. nov., Nannocystis bai.</title>
        <authorList>
            <person name="Ahearne A."/>
            <person name="Stevens C."/>
            <person name="Phillips K."/>
        </authorList>
    </citation>
    <scope>NUCLEOTIDE SEQUENCE [LARGE SCALE GENOMIC DNA]</scope>
    <source>
        <strain evidence="5 6">MIWBW</strain>
    </source>
</reference>
<feature type="region of interest" description="Disordered" evidence="2">
    <location>
        <begin position="720"/>
        <end position="746"/>
    </location>
</feature>
<dbReference type="EMBL" id="JAPNKA010000001">
    <property type="protein sequence ID" value="MCY1073592.1"/>
    <property type="molecule type" value="Genomic_DNA"/>
</dbReference>
<feature type="transmembrane region" description="Helical" evidence="3">
    <location>
        <begin position="200"/>
        <end position="218"/>
    </location>
</feature>
<evidence type="ECO:0000313" key="6">
    <source>
        <dbReference type="Proteomes" id="UP001207654"/>
    </source>
</evidence>
<feature type="transmembrane region" description="Helical" evidence="3">
    <location>
        <begin position="30"/>
        <end position="53"/>
    </location>
</feature>
<evidence type="ECO:0000256" key="2">
    <source>
        <dbReference type="SAM" id="MobiDB-lite"/>
    </source>
</evidence>
<feature type="transmembrane region" description="Helical" evidence="3">
    <location>
        <begin position="224"/>
        <end position="245"/>
    </location>
</feature>
<evidence type="ECO:0000259" key="4">
    <source>
        <dbReference type="Pfam" id="PF01734"/>
    </source>
</evidence>
<feature type="transmembrane region" description="Helical" evidence="3">
    <location>
        <begin position="252"/>
        <end position="268"/>
    </location>
</feature>
<name>A0ABT3ZW11_9BACT</name>
<dbReference type="InterPro" id="IPR002641">
    <property type="entry name" value="PNPLA_dom"/>
</dbReference>
<gene>
    <name evidence="5" type="ORF">OV287_03770</name>
</gene>
<accession>A0ABT3ZW11</accession>